<protein>
    <recommendedName>
        <fullName evidence="4">DUF11 domain-containing protein</fullName>
    </recommendedName>
</protein>
<keyword evidence="3" id="KW-0732">Signal</keyword>
<organism evidence="5 6">
    <name type="scientific">Planosporangium mesophilum</name>
    <dbReference type="NCBI Taxonomy" id="689768"/>
    <lineage>
        <taxon>Bacteria</taxon>
        <taxon>Bacillati</taxon>
        <taxon>Actinomycetota</taxon>
        <taxon>Actinomycetes</taxon>
        <taxon>Micromonosporales</taxon>
        <taxon>Micromonosporaceae</taxon>
        <taxon>Planosporangium</taxon>
    </lineage>
</organism>
<gene>
    <name evidence="5" type="ORF">Pme01_30910</name>
</gene>
<name>A0A8J3X1M0_9ACTN</name>
<dbReference type="AlphaFoldDB" id="A0A8J3X1M0"/>
<feature type="region of interest" description="Disordered" evidence="1">
    <location>
        <begin position="24"/>
        <end position="58"/>
    </location>
</feature>
<dbReference type="RefSeq" id="WP_168115832.1">
    <property type="nucleotide sequence ID" value="NZ_BOON01000028.1"/>
</dbReference>
<dbReference type="InterPro" id="IPR001434">
    <property type="entry name" value="OmcB-like_DUF11"/>
</dbReference>
<feature type="signal peptide" evidence="3">
    <location>
        <begin position="1"/>
        <end position="27"/>
    </location>
</feature>
<dbReference type="Proteomes" id="UP000599074">
    <property type="component" value="Unassembled WGS sequence"/>
</dbReference>
<accession>A0A8J3X1M0</accession>
<keyword evidence="2" id="KW-0812">Transmembrane</keyword>
<keyword evidence="2" id="KW-0472">Membrane</keyword>
<keyword evidence="2" id="KW-1133">Transmembrane helix</keyword>
<dbReference type="EMBL" id="BOON01000028">
    <property type="protein sequence ID" value="GII23494.1"/>
    <property type="molecule type" value="Genomic_DNA"/>
</dbReference>
<evidence type="ECO:0000256" key="3">
    <source>
        <dbReference type="SAM" id="SignalP"/>
    </source>
</evidence>
<feature type="compositionally biased region" description="Low complexity" evidence="1">
    <location>
        <begin position="40"/>
        <end position="49"/>
    </location>
</feature>
<feature type="domain" description="DUF11" evidence="4">
    <location>
        <begin position="57"/>
        <end position="166"/>
    </location>
</feature>
<evidence type="ECO:0000259" key="4">
    <source>
        <dbReference type="Pfam" id="PF01345"/>
    </source>
</evidence>
<reference evidence="5" key="1">
    <citation type="submission" date="2021-01" db="EMBL/GenBank/DDBJ databases">
        <title>Whole genome shotgun sequence of Planosporangium mesophilum NBRC 109066.</title>
        <authorList>
            <person name="Komaki H."/>
            <person name="Tamura T."/>
        </authorList>
    </citation>
    <scope>NUCLEOTIDE SEQUENCE</scope>
    <source>
        <strain evidence="5">NBRC 109066</strain>
    </source>
</reference>
<dbReference type="Pfam" id="PF01345">
    <property type="entry name" value="DUF11"/>
    <property type="match status" value="1"/>
</dbReference>
<keyword evidence="6" id="KW-1185">Reference proteome</keyword>
<evidence type="ECO:0000313" key="6">
    <source>
        <dbReference type="Proteomes" id="UP000599074"/>
    </source>
</evidence>
<evidence type="ECO:0000256" key="1">
    <source>
        <dbReference type="SAM" id="MobiDB-lite"/>
    </source>
</evidence>
<proteinExistence type="predicted"/>
<sequence>MWITRAVPVVGVAVTLSGGALSGPAVTATPSPSAPPPSAGAPAGDVAPVLTSTPFASPPGQAVTHTITLSTTGTGTASAVRVTFTTTVELDSVTATPSQGSCPVVTALTVVCDLGNVDFSDASPPTAKVTVAGIVHAGAARGTLVQNLANVTLGAPDADPTNNVVSNAYLAAQSSAAPIPAPSSASPSPQPSAGATRRLLPWATGAAVLVLGAAATALLVRWRRRRS</sequence>
<evidence type="ECO:0000256" key="2">
    <source>
        <dbReference type="SAM" id="Phobius"/>
    </source>
</evidence>
<comment type="caution">
    <text evidence="5">The sequence shown here is derived from an EMBL/GenBank/DDBJ whole genome shotgun (WGS) entry which is preliminary data.</text>
</comment>
<evidence type="ECO:0000313" key="5">
    <source>
        <dbReference type="EMBL" id="GII23494.1"/>
    </source>
</evidence>
<feature type="transmembrane region" description="Helical" evidence="2">
    <location>
        <begin position="199"/>
        <end position="220"/>
    </location>
</feature>
<feature type="chain" id="PRO_5039182671" description="DUF11 domain-containing protein" evidence="3">
    <location>
        <begin position="28"/>
        <end position="227"/>
    </location>
</feature>